<reference evidence="2" key="1">
    <citation type="journal article" date="2022" name="G3 (Bethesda)">
        <title>High quality genome of the basidiomycete yeast Dioszegia hungarica PDD-24b-2 isolated from cloud water.</title>
        <authorList>
            <person name="Jarrige D."/>
            <person name="Haridas S."/>
            <person name="Bleykasten-Grosshans C."/>
            <person name="Joly M."/>
            <person name="Nadalig T."/>
            <person name="Sancelme M."/>
            <person name="Vuilleumier S."/>
            <person name="Grigoriev I.V."/>
            <person name="Amato P."/>
            <person name="Bringel F."/>
        </authorList>
    </citation>
    <scope>NUCLEOTIDE SEQUENCE</scope>
    <source>
        <strain evidence="2">PDD-24b-2</strain>
    </source>
</reference>
<feature type="compositionally biased region" description="Polar residues" evidence="1">
    <location>
        <begin position="270"/>
        <end position="279"/>
    </location>
</feature>
<feature type="compositionally biased region" description="Acidic residues" evidence="1">
    <location>
        <begin position="243"/>
        <end position="252"/>
    </location>
</feature>
<evidence type="ECO:0000313" key="3">
    <source>
        <dbReference type="Proteomes" id="UP001164286"/>
    </source>
</evidence>
<evidence type="ECO:0000256" key="1">
    <source>
        <dbReference type="SAM" id="MobiDB-lite"/>
    </source>
</evidence>
<sequence length="279" mass="30651">MDGQENGGPVAGATFLSLSELPADGEFEALERYEEAKAIALAASSELFDKLTGAVQIPPTTWPMGEPTYAAFSEIITGSRDASAYENYQLGRLLRDIPLNMPTGSGLESLTNETICVLAYPDGTVERRSGDGGVLRDKWNVDAGGDQSRSVTRQWGHAESEGRTKPNRVGRGPYLGGWHKHQSDDPEQRVSSNWAISHAKQDHRDLIEVQHRLAQDPEDHEGGRMPMKAFYYFEEGQIPVTEATDEETFDEYEERRGPRARGQSGAHLGSSLSTRAANT</sequence>
<keyword evidence="3" id="KW-1185">Reference proteome</keyword>
<organism evidence="2 3">
    <name type="scientific">Dioszegia hungarica</name>
    <dbReference type="NCBI Taxonomy" id="4972"/>
    <lineage>
        <taxon>Eukaryota</taxon>
        <taxon>Fungi</taxon>
        <taxon>Dikarya</taxon>
        <taxon>Basidiomycota</taxon>
        <taxon>Agaricomycotina</taxon>
        <taxon>Tremellomycetes</taxon>
        <taxon>Tremellales</taxon>
        <taxon>Bulleribasidiaceae</taxon>
        <taxon>Dioszegia</taxon>
    </lineage>
</organism>
<proteinExistence type="predicted"/>
<dbReference type="EMBL" id="JAKWFO010000014">
    <property type="protein sequence ID" value="KAI9632521.1"/>
    <property type="molecule type" value="Genomic_DNA"/>
</dbReference>
<feature type="region of interest" description="Disordered" evidence="1">
    <location>
        <begin position="240"/>
        <end position="279"/>
    </location>
</feature>
<name>A0AA38LTI0_9TREE</name>
<gene>
    <name evidence="2" type="ORF">MKK02DRAFT_40824</name>
</gene>
<dbReference type="GeneID" id="77730492"/>
<accession>A0AA38LTI0</accession>
<comment type="caution">
    <text evidence="2">The sequence shown here is derived from an EMBL/GenBank/DDBJ whole genome shotgun (WGS) entry which is preliminary data.</text>
</comment>
<feature type="region of interest" description="Disordered" evidence="1">
    <location>
        <begin position="137"/>
        <end position="172"/>
    </location>
</feature>
<dbReference type="Proteomes" id="UP001164286">
    <property type="component" value="Unassembled WGS sequence"/>
</dbReference>
<protein>
    <submittedName>
        <fullName evidence="2">Uncharacterized protein</fullName>
    </submittedName>
</protein>
<dbReference type="RefSeq" id="XP_052942298.1">
    <property type="nucleotide sequence ID" value="XM_053091287.1"/>
</dbReference>
<dbReference type="AlphaFoldDB" id="A0AA38LTI0"/>
<evidence type="ECO:0000313" key="2">
    <source>
        <dbReference type="EMBL" id="KAI9632521.1"/>
    </source>
</evidence>